<feature type="transmembrane region" description="Helical" evidence="7">
    <location>
        <begin position="412"/>
        <end position="438"/>
    </location>
</feature>
<evidence type="ECO:0000256" key="1">
    <source>
        <dbReference type="ARBA" id="ARBA00004651"/>
    </source>
</evidence>
<keyword evidence="2" id="KW-1003">Cell membrane</keyword>
<feature type="coiled-coil region" evidence="6">
    <location>
        <begin position="250"/>
        <end position="338"/>
    </location>
</feature>
<dbReference type="PANTHER" id="PTHR30287:SF1">
    <property type="entry name" value="INNER MEMBRANE PROTEIN"/>
    <property type="match status" value="1"/>
</dbReference>
<proteinExistence type="predicted"/>
<feature type="domain" description="ABC3 transporter permease C-terminal" evidence="8">
    <location>
        <begin position="370"/>
        <end position="484"/>
    </location>
</feature>
<dbReference type="GO" id="GO:0005886">
    <property type="term" value="C:plasma membrane"/>
    <property type="evidence" value="ECO:0007669"/>
    <property type="project" value="UniProtKB-SubCell"/>
</dbReference>
<evidence type="ECO:0000256" key="7">
    <source>
        <dbReference type="SAM" id="Phobius"/>
    </source>
</evidence>
<reference evidence="9" key="1">
    <citation type="journal article" date="2014" name="Int. J. Syst. Evol. Microbiol.">
        <title>Complete genome sequence of Corynebacterium casei LMG S-19264T (=DSM 44701T), isolated from a smear-ripened cheese.</title>
        <authorList>
            <consortium name="US DOE Joint Genome Institute (JGI-PGF)"/>
            <person name="Walter F."/>
            <person name="Albersmeier A."/>
            <person name="Kalinowski J."/>
            <person name="Ruckert C."/>
        </authorList>
    </citation>
    <scope>NUCLEOTIDE SEQUENCE</scope>
    <source>
        <strain evidence="9">CGMCC 1.15533</strain>
    </source>
</reference>
<evidence type="ECO:0000256" key="6">
    <source>
        <dbReference type="SAM" id="Coils"/>
    </source>
</evidence>
<comment type="caution">
    <text evidence="9">The sequence shown here is derived from an EMBL/GenBank/DDBJ whole genome shotgun (WGS) entry which is preliminary data.</text>
</comment>
<name>A0A917EER2_9STRE</name>
<comment type="subcellular location">
    <subcellularLocation>
        <location evidence="1">Cell membrane</location>
        <topology evidence="1">Multi-pass membrane protein</topology>
    </subcellularLocation>
</comment>
<organism evidence="9 10">
    <name type="scientific">Streptococcus himalayensis</name>
    <dbReference type="NCBI Taxonomy" id="1888195"/>
    <lineage>
        <taxon>Bacteria</taxon>
        <taxon>Bacillati</taxon>
        <taxon>Bacillota</taxon>
        <taxon>Bacilli</taxon>
        <taxon>Lactobacillales</taxon>
        <taxon>Streptococcaceae</taxon>
        <taxon>Streptococcus</taxon>
    </lineage>
</organism>
<evidence type="ECO:0000256" key="5">
    <source>
        <dbReference type="ARBA" id="ARBA00023136"/>
    </source>
</evidence>
<evidence type="ECO:0000256" key="2">
    <source>
        <dbReference type="ARBA" id="ARBA00022475"/>
    </source>
</evidence>
<dbReference type="Proteomes" id="UP000660801">
    <property type="component" value="Unassembled WGS sequence"/>
</dbReference>
<feature type="transmembrane region" description="Helical" evidence="7">
    <location>
        <begin position="814"/>
        <end position="835"/>
    </location>
</feature>
<dbReference type="InterPro" id="IPR038766">
    <property type="entry name" value="Membrane_comp_ABC_pdt"/>
</dbReference>
<reference evidence="9" key="2">
    <citation type="submission" date="2020-09" db="EMBL/GenBank/DDBJ databases">
        <authorList>
            <person name="Sun Q."/>
            <person name="Zhou Y."/>
        </authorList>
    </citation>
    <scope>NUCLEOTIDE SEQUENCE</scope>
    <source>
        <strain evidence="9">CGMCC 1.15533</strain>
    </source>
</reference>
<keyword evidence="4 7" id="KW-1133">Transmembrane helix</keyword>
<dbReference type="EMBL" id="BMJN01000015">
    <property type="protein sequence ID" value="GGE31306.1"/>
    <property type="molecule type" value="Genomic_DNA"/>
</dbReference>
<dbReference type="RefSeq" id="WP_068988865.1">
    <property type="nucleotide sequence ID" value="NZ_BMJN01000015.1"/>
</dbReference>
<dbReference type="OrthoDB" id="5137249at2"/>
<keyword evidence="5 7" id="KW-0472">Membrane</keyword>
<feature type="transmembrane region" description="Helical" evidence="7">
    <location>
        <begin position="21"/>
        <end position="38"/>
    </location>
</feature>
<feature type="transmembrane region" description="Helical" evidence="7">
    <location>
        <begin position="536"/>
        <end position="556"/>
    </location>
</feature>
<feature type="domain" description="ABC3 transporter permease C-terminal" evidence="8">
    <location>
        <begin position="763"/>
        <end position="878"/>
    </location>
</feature>
<dbReference type="PANTHER" id="PTHR30287">
    <property type="entry name" value="MEMBRANE COMPONENT OF PREDICTED ABC SUPERFAMILY METABOLITE UPTAKE TRANSPORTER"/>
    <property type="match status" value="1"/>
</dbReference>
<evidence type="ECO:0000313" key="9">
    <source>
        <dbReference type="EMBL" id="GGE31306.1"/>
    </source>
</evidence>
<feature type="transmembrane region" description="Helical" evidence="7">
    <location>
        <begin position="370"/>
        <end position="391"/>
    </location>
</feature>
<keyword evidence="6" id="KW-0175">Coiled coil</keyword>
<evidence type="ECO:0000256" key="3">
    <source>
        <dbReference type="ARBA" id="ARBA00022692"/>
    </source>
</evidence>
<dbReference type="AlphaFoldDB" id="A0A917EER2"/>
<feature type="transmembrane region" description="Helical" evidence="7">
    <location>
        <begin position="855"/>
        <end position="873"/>
    </location>
</feature>
<accession>A0A917EER2</accession>
<feature type="transmembrane region" description="Helical" evidence="7">
    <location>
        <begin position="754"/>
        <end position="780"/>
    </location>
</feature>
<feature type="transmembrane region" description="Helical" evidence="7">
    <location>
        <begin position="458"/>
        <end position="483"/>
    </location>
</feature>
<evidence type="ECO:0000313" key="10">
    <source>
        <dbReference type="Proteomes" id="UP000660801"/>
    </source>
</evidence>
<keyword evidence="3 7" id="KW-0812">Transmembrane</keyword>
<gene>
    <name evidence="9" type="ORF">GCM10011510_10760</name>
</gene>
<dbReference type="Pfam" id="PF02687">
    <property type="entry name" value="FtsX"/>
    <property type="match status" value="2"/>
</dbReference>
<dbReference type="InterPro" id="IPR003838">
    <property type="entry name" value="ABC3_permease_C"/>
</dbReference>
<evidence type="ECO:0000256" key="4">
    <source>
        <dbReference type="ARBA" id="ARBA00022989"/>
    </source>
</evidence>
<protein>
    <submittedName>
        <fullName evidence="9">ABC transporter permease</fullName>
    </submittedName>
</protein>
<evidence type="ECO:0000259" key="8">
    <source>
        <dbReference type="Pfam" id="PF02687"/>
    </source>
</evidence>
<keyword evidence="10" id="KW-1185">Reference proteome</keyword>
<sequence>MAKKTYHKDLRQAITSSLGRFLSIFSLMMIGSMTLVGLKTTPLNMQQSAQAYLNQYRTMDLAVIASYGFSQEDMEELSDVKGSEVEYGHLADVTVGKTDKAFRLFSKPKNISQFQLMKGKLPEKSGEIALLSPLQGDYQLGDTISFSQKKDQKLLRSETFRVTGFVHSSEIWDTHHLGMSSVGAGDLTGYGVILAEDFEHETPTIARLRRKDLQGEAYDSEKSEKNIKEAKNTLTKLLECKGERRLAAIKQAAQKELDQGKKALETAKIDLKKGEQELQEQETQLRAIGVTLDSPQAKPLTAAKEKFEARRKEASHKLAAEEKRLSKAQAEIDSLKQPTYQVYTRSSLAGGNGYMIFNNAKTSIRAVGNLFPLVLYLVAALVTFTTMTRFVDEERSHAGIFKALGYSNRQIIAKFVVYGLTASFTGTVVGVFLGNFYLSPVIDRIVTERTVLGPSAVHFYPSYLLLSLGFSLLSAVFPAYLVARRDVVEEPARLLQAKPPVAGSNIWLEKWAWLWSRLSFHQKVTARNIFRYKQRMLMTIIGVAGSVALLFAGLGIRSSISEVADLQFGKLLTYDVIAVAKSSDEQIENWPSDIRATLPIRYETTQQEITGVKEEQTLSWVVTRDVEKLADFVTLRASNQKPLTLSDDGVIISTRLAQLYQVDVGDWLPLTYQGKPLKLKIAGITELYTGHFLYMTADYFEALTGETYQSNAYFVTLANQTEAAIQQVSSELLKLDKVAAVVQNTSLVSQLRTIVSSLTAVMMILIILSILLGLVILYNLTTINVAERIRELSTIKVLGFYHQEVTLYIYRETIVLSILGMLVGLLGGRVLHQVLLSMISSNTTLFPTTVSWEVYVLPLLVISSILLMLGLLVNRRLKRLDMLEALKSVD</sequence>